<name>F8MXH1_NEUT8</name>
<gene>
    <name evidence="1" type="ORF">NEUTE1DRAFT_118184</name>
</gene>
<proteinExistence type="predicted"/>
<sequence>MDATIIEKSFDSSSALITTKPLNGLLFAGPRRVLAVIPPGSRISSTPICSHIRTFRL</sequence>
<dbReference type="Proteomes" id="UP000008065">
    <property type="component" value="Unassembled WGS sequence"/>
</dbReference>
<dbReference type="HOGENOM" id="CLU_2997019_0_0_1"/>
<reference evidence="2" key="1">
    <citation type="journal article" date="2011" name="Genetics">
        <title>Massive changes in genome architecture accompany the transition to self-fertility in the filamentous fungus Neurospora tetrasperma.</title>
        <authorList>
            <person name="Ellison C.E."/>
            <person name="Stajich J.E."/>
            <person name="Jacobson D.J."/>
            <person name="Natvig D.O."/>
            <person name="Lapidus A."/>
            <person name="Foster B."/>
            <person name="Aerts A."/>
            <person name="Riley R."/>
            <person name="Lindquist E.A."/>
            <person name="Grigoriev I.V."/>
            <person name="Taylor J.W."/>
        </authorList>
    </citation>
    <scope>NUCLEOTIDE SEQUENCE [LARGE SCALE GENOMIC DNA]</scope>
    <source>
        <strain evidence="2">FGSC 2508 / P0657</strain>
    </source>
</reference>
<evidence type="ECO:0000313" key="2">
    <source>
        <dbReference type="Proteomes" id="UP000008065"/>
    </source>
</evidence>
<dbReference type="VEuPathDB" id="FungiDB:NEUTE1DRAFT_118184"/>
<organism evidence="1 2">
    <name type="scientific">Neurospora tetrasperma (strain FGSC 2508 / ATCC MYA-4615 / P0657)</name>
    <dbReference type="NCBI Taxonomy" id="510951"/>
    <lineage>
        <taxon>Eukaryota</taxon>
        <taxon>Fungi</taxon>
        <taxon>Dikarya</taxon>
        <taxon>Ascomycota</taxon>
        <taxon>Pezizomycotina</taxon>
        <taxon>Sordariomycetes</taxon>
        <taxon>Sordariomycetidae</taxon>
        <taxon>Sordariales</taxon>
        <taxon>Sordariaceae</taxon>
        <taxon>Neurospora</taxon>
    </lineage>
</organism>
<dbReference type="GeneID" id="20823492"/>
<dbReference type="KEGG" id="nte:NEUTE1DRAFT118184"/>
<dbReference type="RefSeq" id="XP_009854400.1">
    <property type="nucleotide sequence ID" value="XM_009856098.1"/>
</dbReference>
<accession>F8MXH1</accession>
<dbReference type="EMBL" id="GL891307">
    <property type="protein sequence ID" value="EGO54442.1"/>
    <property type="molecule type" value="Genomic_DNA"/>
</dbReference>
<keyword evidence="2" id="KW-1185">Reference proteome</keyword>
<protein>
    <submittedName>
        <fullName evidence="1">Uncharacterized protein</fullName>
    </submittedName>
</protein>
<evidence type="ECO:0000313" key="1">
    <source>
        <dbReference type="EMBL" id="EGO54442.1"/>
    </source>
</evidence>
<dbReference type="AlphaFoldDB" id="F8MXH1"/>